<dbReference type="AlphaFoldDB" id="A0A1L3MXN4"/>
<organism evidence="1 2">
    <name type="scientific">Bacillus weihaiensis</name>
    <dbReference type="NCBI Taxonomy" id="1547283"/>
    <lineage>
        <taxon>Bacteria</taxon>
        <taxon>Bacillati</taxon>
        <taxon>Bacillota</taxon>
        <taxon>Bacilli</taxon>
        <taxon>Bacillales</taxon>
        <taxon>Bacillaceae</taxon>
        <taxon>Bacillus</taxon>
    </lineage>
</organism>
<evidence type="ECO:0000313" key="2">
    <source>
        <dbReference type="Proteomes" id="UP000181936"/>
    </source>
</evidence>
<evidence type="ECO:0000313" key="1">
    <source>
        <dbReference type="EMBL" id="APH07078.1"/>
    </source>
</evidence>
<sequence length="76" mass="8741">MYRVTDIYLNEIKEEIGVITHFNDLEGTYTGNFSNEYQKGTKLFSIKGIGIDEAIAIKVENGKYRQANRESKYGEK</sequence>
<keyword evidence="2" id="KW-1185">Reference proteome</keyword>
<gene>
    <name evidence="1" type="ORF">A9C19_11855</name>
</gene>
<name>A0A1L3MXN4_9BACI</name>
<protein>
    <submittedName>
        <fullName evidence="1">Uncharacterized protein</fullName>
    </submittedName>
</protein>
<dbReference type="Proteomes" id="UP000181936">
    <property type="component" value="Chromosome"/>
</dbReference>
<accession>A0A1L3MXN4</accession>
<proteinExistence type="predicted"/>
<dbReference type="EMBL" id="CP016020">
    <property type="protein sequence ID" value="APH07078.1"/>
    <property type="molecule type" value="Genomic_DNA"/>
</dbReference>
<dbReference type="KEGG" id="bwh:A9C19_11855"/>
<reference evidence="1 2" key="1">
    <citation type="journal article" date="2016" name="Sci. Rep.">
        <title>Complete genome sequence and transcriptomic analysis of a novel marine strain Bacillus weihaiensis reveals the mechanism of brown algae degradation.</title>
        <authorList>
            <person name="Zhu Y."/>
            <person name="Chen P."/>
            <person name="Bao Y."/>
            <person name="Men Y."/>
            <person name="Zeng Y."/>
            <person name="Yang J."/>
            <person name="Sun J."/>
            <person name="Sun Y."/>
        </authorList>
    </citation>
    <scope>NUCLEOTIDE SEQUENCE [LARGE SCALE GENOMIC DNA]</scope>
    <source>
        <strain evidence="1 2">Alg07</strain>
    </source>
</reference>